<keyword evidence="2" id="KW-0804">Transcription</keyword>
<dbReference type="GO" id="GO:0006355">
    <property type="term" value="P:regulation of DNA-templated transcription"/>
    <property type="evidence" value="ECO:0007669"/>
    <property type="project" value="InterPro"/>
</dbReference>
<evidence type="ECO:0000313" key="5">
    <source>
        <dbReference type="Proteomes" id="UP000293342"/>
    </source>
</evidence>
<keyword evidence="5" id="KW-1185">Reference proteome</keyword>
<dbReference type="PANTHER" id="PTHR35807">
    <property type="entry name" value="TRANSCRIPTIONAL REGULATOR REDD-RELATED"/>
    <property type="match status" value="1"/>
</dbReference>
<dbReference type="PRINTS" id="PR00364">
    <property type="entry name" value="DISEASERSIST"/>
</dbReference>
<proteinExistence type="predicted"/>
<dbReference type="CDD" id="cd15831">
    <property type="entry name" value="BTAD"/>
    <property type="match status" value="1"/>
</dbReference>
<dbReference type="InterPro" id="IPR027417">
    <property type="entry name" value="P-loop_NTPase"/>
</dbReference>
<dbReference type="SMART" id="SM01043">
    <property type="entry name" value="BTAD"/>
    <property type="match status" value="1"/>
</dbReference>
<dbReference type="GO" id="GO:0043531">
    <property type="term" value="F:ADP binding"/>
    <property type="evidence" value="ECO:0007669"/>
    <property type="project" value="InterPro"/>
</dbReference>
<evidence type="ECO:0000256" key="1">
    <source>
        <dbReference type="ARBA" id="ARBA00023015"/>
    </source>
</evidence>
<organism evidence="4 5">
    <name type="scientific">Kribbella capetownensis</name>
    <dbReference type="NCBI Taxonomy" id="1572659"/>
    <lineage>
        <taxon>Bacteria</taxon>
        <taxon>Bacillati</taxon>
        <taxon>Actinomycetota</taxon>
        <taxon>Actinomycetes</taxon>
        <taxon>Propionibacteriales</taxon>
        <taxon>Kribbellaceae</taxon>
        <taxon>Kribbella</taxon>
    </lineage>
</organism>
<dbReference type="InterPro" id="IPR051677">
    <property type="entry name" value="AfsR-DnrI-RedD_regulator"/>
</dbReference>
<evidence type="ECO:0000256" key="2">
    <source>
        <dbReference type="ARBA" id="ARBA00023163"/>
    </source>
</evidence>
<evidence type="ECO:0000313" key="4">
    <source>
        <dbReference type="EMBL" id="TCC45745.1"/>
    </source>
</evidence>
<name>A0A4R0JU71_9ACTN</name>
<dbReference type="EMBL" id="SJKD01000007">
    <property type="protein sequence ID" value="TCC45745.1"/>
    <property type="molecule type" value="Genomic_DNA"/>
</dbReference>
<dbReference type="SUPFAM" id="SSF46894">
    <property type="entry name" value="C-terminal effector domain of the bipartite response regulators"/>
    <property type="match status" value="1"/>
</dbReference>
<keyword evidence="1" id="KW-0805">Transcription regulation</keyword>
<dbReference type="Pfam" id="PF03704">
    <property type="entry name" value="BTAD"/>
    <property type="match status" value="1"/>
</dbReference>
<dbReference type="Gene3D" id="3.40.50.300">
    <property type="entry name" value="P-loop containing nucleotide triphosphate hydrolases"/>
    <property type="match status" value="1"/>
</dbReference>
<dbReference type="InterPro" id="IPR016032">
    <property type="entry name" value="Sig_transdc_resp-reg_C-effctor"/>
</dbReference>
<dbReference type="Gene3D" id="1.10.10.10">
    <property type="entry name" value="Winged helix-like DNA-binding domain superfamily/Winged helix DNA-binding domain"/>
    <property type="match status" value="2"/>
</dbReference>
<dbReference type="InterPro" id="IPR011990">
    <property type="entry name" value="TPR-like_helical_dom_sf"/>
</dbReference>
<gene>
    <name evidence="4" type="ORF">E0H75_28900</name>
</gene>
<evidence type="ECO:0000259" key="3">
    <source>
        <dbReference type="SMART" id="SM01043"/>
    </source>
</evidence>
<reference evidence="4 5" key="1">
    <citation type="submission" date="2019-02" db="EMBL/GenBank/DDBJ databases">
        <title>Kribbella capetownensis sp. nov. and Kribbella speibonae sp. nov., isolated from soil.</title>
        <authorList>
            <person name="Curtis S.M."/>
            <person name="Norton I."/>
            <person name="Everest G.J."/>
            <person name="Meyers P.R."/>
        </authorList>
    </citation>
    <scope>NUCLEOTIDE SEQUENCE [LARGE SCALE GENOMIC DNA]</scope>
    <source>
        <strain evidence="4 5">YM53</strain>
    </source>
</reference>
<accession>A0A4R0JU71</accession>
<feature type="domain" description="Bacterial transcriptional activator" evidence="3">
    <location>
        <begin position="119"/>
        <end position="261"/>
    </location>
</feature>
<dbReference type="Gene3D" id="1.25.40.10">
    <property type="entry name" value="Tetratricopeptide repeat domain"/>
    <property type="match status" value="1"/>
</dbReference>
<dbReference type="SUPFAM" id="SSF48452">
    <property type="entry name" value="TPR-like"/>
    <property type="match status" value="1"/>
</dbReference>
<dbReference type="OrthoDB" id="5521887at2"/>
<dbReference type="InterPro" id="IPR036388">
    <property type="entry name" value="WH-like_DNA-bd_sf"/>
</dbReference>
<dbReference type="Proteomes" id="UP000293342">
    <property type="component" value="Unassembled WGS sequence"/>
</dbReference>
<sequence length="603" mass="65449">MANAVPQVDKPSAADRRGVFLNVHEVSVRLLGPMEVRIGRRPIAVVGGRRRVLLALLAVAAPAPLLAETLGGRIWPDLPPAGTRKKVQTLVVRLRQDLAFDAIESGPGGYRLRCDVEDLDIAHFDSLLSEAARADDPMVERDLLAAALDLWRGDPFEGVECGWLLDQVAPRLTERYLAAIGRRIELDLAAGRQAESIAELRVLTGRHPLHEAGWGQLLKALISAGRPTEALSAYADVRGLLATELGIEPGPELQGIYSGLLQADAERHPPQFVPQQLPQTVRRFVGRSAELATLDELLPAGQVVCATIVGGAGVGKTATALRWAHRARHEFSDGQLFLDLRGFSRTDPLEPMAALDALLHSLGFTADQIPRSGTARTRALHGRLSGKRTLVVLDNVRDVDQIRPLLPGLAGVRAPVLITSRNRLRDLNRLGCHRTIELGMMPSKEAVDVLTASLGETPHHRRAADLAELARLCGHLPLALAIAGEQLARQPWATTGDLIDQLTASRPRLDAFDSPDDPTTSLRAVFSWSYHALDSDTAQLFRMLGQHTGSDISVRTAAALAGTDEPDAARSLRRLVDEHLLISHGSNHFEMHALLRSYAAEDL</sequence>
<dbReference type="InterPro" id="IPR005158">
    <property type="entry name" value="BTAD"/>
</dbReference>
<protein>
    <recommendedName>
        <fullName evidence="3">Bacterial transcriptional activator domain-containing protein</fullName>
    </recommendedName>
</protein>
<dbReference type="SUPFAM" id="SSF52540">
    <property type="entry name" value="P-loop containing nucleoside triphosphate hydrolases"/>
    <property type="match status" value="1"/>
</dbReference>
<dbReference type="AlphaFoldDB" id="A0A4R0JU71"/>
<comment type="caution">
    <text evidence="4">The sequence shown here is derived from an EMBL/GenBank/DDBJ whole genome shotgun (WGS) entry which is preliminary data.</text>
</comment>
<dbReference type="PANTHER" id="PTHR35807:SF1">
    <property type="entry name" value="TRANSCRIPTIONAL REGULATOR REDD"/>
    <property type="match status" value="1"/>
</dbReference>
<dbReference type="RefSeq" id="WP_131516828.1">
    <property type="nucleotide sequence ID" value="NZ_SJKD01000007.1"/>
</dbReference>
<dbReference type="GO" id="GO:0003677">
    <property type="term" value="F:DNA binding"/>
    <property type="evidence" value="ECO:0007669"/>
    <property type="project" value="InterPro"/>
</dbReference>